<dbReference type="Proteomes" id="UP001596392">
    <property type="component" value="Unassembled WGS sequence"/>
</dbReference>
<name>A0ABW2GXF9_9ACTN</name>
<dbReference type="RefSeq" id="WP_376807341.1">
    <property type="nucleotide sequence ID" value="NZ_JBHTAC010000016.1"/>
</dbReference>
<comment type="caution">
    <text evidence="1">The sequence shown here is derived from an EMBL/GenBank/DDBJ whole genome shotgun (WGS) entry which is preliminary data.</text>
</comment>
<gene>
    <name evidence="1" type="ORF">ACFQO7_17570</name>
</gene>
<organism evidence="1 2">
    <name type="scientific">Catellatospora aurea</name>
    <dbReference type="NCBI Taxonomy" id="1337874"/>
    <lineage>
        <taxon>Bacteria</taxon>
        <taxon>Bacillati</taxon>
        <taxon>Actinomycetota</taxon>
        <taxon>Actinomycetes</taxon>
        <taxon>Micromonosporales</taxon>
        <taxon>Micromonosporaceae</taxon>
        <taxon>Catellatospora</taxon>
    </lineage>
</organism>
<dbReference type="EMBL" id="JBHTAC010000016">
    <property type="protein sequence ID" value="MFC7244286.1"/>
    <property type="molecule type" value="Genomic_DNA"/>
</dbReference>
<evidence type="ECO:0000313" key="1">
    <source>
        <dbReference type="EMBL" id="MFC7244286.1"/>
    </source>
</evidence>
<reference evidence="2" key="1">
    <citation type="journal article" date="2019" name="Int. J. Syst. Evol. Microbiol.">
        <title>The Global Catalogue of Microorganisms (GCM) 10K type strain sequencing project: providing services to taxonomists for standard genome sequencing and annotation.</title>
        <authorList>
            <consortium name="The Broad Institute Genomics Platform"/>
            <consortium name="The Broad Institute Genome Sequencing Center for Infectious Disease"/>
            <person name="Wu L."/>
            <person name="Ma J."/>
        </authorList>
    </citation>
    <scope>NUCLEOTIDE SEQUENCE [LARGE SCALE GENOMIC DNA]</scope>
    <source>
        <strain evidence="2">CGMCC 1.9106</strain>
    </source>
</reference>
<proteinExistence type="predicted"/>
<evidence type="ECO:0000313" key="2">
    <source>
        <dbReference type="Proteomes" id="UP001596392"/>
    </source>
</evidence>
<accession>A0ABW2GXF9</accession>
<keyword evidence="2" id="KW-1185">Reference proteome</keyword>
<sequence>MRSYIEPISDKRAEFLHRELHRHRNCERSGRCRICLQPDCLGARQARAELRMAGRHETQPGSGLTLPGS</sequence>
<protein>
    <submittedName>
        <fullName evidence="1">Uncharacterized protein</fullName>
    </submittedName>
</protein>